<dbReference type="AlphaFoldDB" id="A0A2N1J4L7"/>
<dbReference type="Pfam" id="PF00561">
    <property type="entry name" value="Abhydrolase_1"/>
    <property type="match status" value="1"/>
</dbReference>
<feature type="domain" description="AB hydrolase-1" evidence="1">
    <location>
        <begin position="58"/>
        <end position="96"/>
    </location>
</feature>
<dbReference type="InterPro" id="IPR000073">
    <property type="entry name" value="AB_hydrolase_1"/>
</dbReference>
<name>A0A2N1J4L7_9BACT</name>
<evidence type="ECO:0000313" key="3">
    <source>
        <dbReference type="Proteomes" id="UP000233248"/>
    </source>
</evidence>
<comment type="caution">
    <text evidence="2">The sequence shown here is derived from an EMBL/GenBank/DDBJ whole genome shotgun (WGS) entry which is preliminary data.</text>
</comment>
<evidence type="ECO:0000313" key="2">
    <source>
        <dbReference type="EMBL" id="PKI81454.1"/>
    </source>
</evidence>
<organism evidence="2 3">
    <name type="scientific">Malaciobacter halophilus</name>
    <dbReference type="NCBI Taxonomy" id="197482"/>
    <lineage>
        <taxon>Bacteria</taxon>
        <taxon>Pseudomonadati</taxon>
        <taxon>Campylobacterota</taxon>
        <taxon>Epsilonproteobacteria</taxon>
        <taxon>Campylobacterales</taxon>
        <taxon>Arcobacteraceae</taxon>
        <taxon>Malaciobacter</taxon>
    </lineage>
</organism>
<reference evidence="2 3" key="1">
    <citation type="submission" date="2017-09" db="EMBL/GenBank/DDBJ databases">
        <title>Genomics of the genus Arcobacter.</title>
        <authorList>
            <person name="Perez-Cataluna A."/>
            <person name="Figueras M.J."/>
            <person name="Salas-Masso N."/>
        </authorList>
    </citation>
    <scope>NUCLEOTIDE SEQUENCE [LARGE SCALE GENOMIC DNA]</scope>
    <source>
        <strain evidence="2 3">DSM 18005</strain>
    </source>
</reference>
<protein>
    <recommendedName>
        <fullName evidence="1">AB hydrolase-1 domain-containing protein</fullName>
    </recommendedName>
</protein>
<accession>A0A2N1J4L7</accession>
<dbReference type="Proteomes" id="UP000233248">
    <property type="component" value="Unassembled WGS sequence"/>
</dbReference>
<sequence>MIQFFMQKSKIYLLPGLMCDKRVFKNIYKSLKDEYELVYLDIPLKSSFKKMCESLYFKEDKINLLGFSMGGYLATYYALQNPKRIDNILIVSSSCCSLSINEIEFRQKAISFVKEFGFKPLSSKKAKSLIENSDDEELIKLIQNMYNSMNEKYFLTQMQASLYRNDLSNEIINSNLHFNFSYSKNDKLLNHDWFEKLKSVSNCSFNTLNSSSHMLTLEKSKFIVDEIRRVF</sequence>
<evidence type="ECO:0000259" key="1">
    <source>
        <dbReference type="Pfam" id="PF00561"/>
    </source>
</evidence>
<dbReference type="InterPro" id="IPR029058">
    <property type="entry name" value="AB_hydrolase_fold"/>
</dbReference>
<dbReference type="OrthoDB" id="9780932at2"/>
<gene>
    <name evidence="2" type="ORF">CP960_04050</name>
</gene>
<dbReference type="SUPFAM" id="SSF53474">
    <property type="entry name" value="alpha/beta-Hydrolases"/>
    <property type="match status" value="1"/>
</dbReference>
<keyword evidence="3" id="KW-1185">Reference proteome</keyword>
<dbReference type="Gene3D" id="3.40.50.1820">
    <property type="entry name" value="alpha/beta hydrolase"/>
    <property type="match status" value="1"/>
</dbReference>
<proteinExistence type="predicted"/>
<dbReference type="EMBL" id="NXIF01000015">
    <property type="protein sequence ID" value="PKI81454.1"/>
    <property type="molecule type" value="Genomic_DNA"/>
</dbReference>